<dbReference type="Proteomes" id="UP000789901">
    <property type="component" value="Unassembled WGS sequence"/>
</dbReference>
<dbReference type="InterPro" id="IPR004835">
    <property type="entry name" value="Chitin_synth"/>
</dbReference>
<evidence type="ECO:0000256" key="3">
    <source>
        <dbReference type="ARBA" id="ARBA00022475"/>
    </source>
</evidence>
<dbReference type="EC" id="2.4.1.16" evidence="2 9"/>
<proteinExistence type="inferred from homology"/>
<evidence type="ECO:0000256" key="6">
    <source>
        <dbReference type="ARBA" id="ARBA00022692"/>
    </source>
</evidence>
<evidence type="ECO:0000256" key="2">
    <source>
        <dbReference type="ARBA" id="ARBA00012543"/>
    </source>
</evidence>
<keyword evidence="7" id="KW-0472">Membrane</keyword>
<evidence type="ECO:0000256" key="1">
    <source>
        <dbReference type="ARBA" id="ARBA00004651"/>
    </source>
</evidence>
<comment type="catalytic activity">
    <reaction evidence="9">
        <text>[(1-&gt;4)-N-acetyl-beta-D-glucosaminyl](n) + UDP-N-acetyl-alpha-D-glucosamine = [(1-&gt;4)-N-acetyl-beta-D-glucosaminyl](n+1) + UDP + H(+)</text>
        <dbReference type="Rhea" id="RHEA:16637"/>
        <dbReference type="Rhea" id="RHEA-COMP:9593"/>
        <dbReference type="Rhea" id="RHEA-COMP:9595"/>
        <dbReference type="ChEBI" id="CHEBI:15378"/>
        <dbReference type="ChEBI" id="CHEBI:17029"/>
        <dbReference type="ChEBI" id="CHEBI:57705"/>
        <dbReference type="ChEBI" id="CHEBI:58223"/>
        <dbReference type="EC" id="2.4.1.16"/>
    </reaction>
</comment>
<reference evidence="10 11" key="1">
    <citation type="submission" date="2021-06" db="EMBL/GenBank/DDBJ databases">
        <authorList>
            <person name="Kallberg Y."/>
            <person name="Tangrot J."/>
            <person name="Rosling A."/>
        </authorList>
    </citation>
    <scope>NUCLEOTIDE SEQUENCE [LARGE SCALE GENOMIC DNA]</scope>
    <source>
        <strain evidence="10 11">120-4 pot B 10/14</strain>
    </source>
</reference>
<comment type="caution">
    <text evidence="10">The sequence shown here is derived from an EMBL/GenBank/DDBJ whole genome shotgun (WGS) entry which is preliminary data.</text>
</comment>
<keyword evidence="6" id="KW-0812">Transmembrane</keyword>
<evidence type="ECO:0000256" key="5">
    <source>
        <dbReference type="ARBA" id="ARBA00022679"/>
    </source>
</evidence>
<evidence type="ECO:0000256" key="9">
    <source>
        <dbReference type="RuleBase" id="RU366040"/>
    </source>
</evidence>
<evidence type="ECO:0000256" key="4">
    <source>
        <dbReference type="ARBA" id="ARBA00022676"/>
    </source>
</evidence>
<name>A0ABN7VQV7_GIGMA</name>
<protein>
    <recommendedName>
        <fullName evidence="2 9">Chitin synthase</fullName>
        <ecNumber evidence="2 9">2.4.1.16</ecNumber>
    </recommendedName>
</protein>
<comment type="function">
    <text evidence="9">Polymerizes chitin, a structural polymer of the cell wall and septum, by transferring the sugar moiety of UDP-GlcNAc to the non-reducing end of the growing chitin polymer.</text>
</comment>
<keyword evidence="5 9" id="KW-0808">Transferase</keyword>
<evidence type="ECO:0000313" key="10">
    <source>
        <dbReference type="EMBL" id="CAG8790295.1"/>
    </source>
</evidence>
<keyword evidence="4 9" id="KW-0328">Glycosyltransferase</keyword>
<evidence type="ECO:0000313" key="11">
    <source>
        <dbReference type="Proteomes" id="UP000789901"/>
    </source>
</evidence>
<sequence>FDHDSYVGSTCGEIKVDLNHKCRNLLNSLVAFQNFEYKISNILDKSSESVLVISHIFKDETMHVSGTPKTNIIEANMYLAEDRILSFELATKKHEK</sequence>
<gene>
    <name evidence="10" type="ORF">GMARGA_LOCUS21124</name>
</gene>
<dbReference type="Pfam" id="PF01644">
    <property type="entry name" value="Chitin_synth_1"/>
    <property type="match status" value="2"/>
</dbReference>
<feature type="non-terminal residue" evidence="10">
    <location>
        <position position="1"/>
    </location>
</feature>
<dbReference type="EMBL" id="CAJVQB010019196">
    <property type="protein sequence ID" value="CAG8790295.1"/>
    <property type="molecule type" value="Genomic_DNA"/>
</dbReference>
<organism evidence="10 11">
    <name type="scientific">Gigaspora margarita</name>
    <dbReference type="NCBI Taxonomy" id="4874"/>
    <lineage>
        <taxon>Eukaryota</taxon>
        <taxon>Fungi</taxon>
        <taxon>Fungi incertae sedis</taxon>
        <taxon>Mucoromycota</taxon>
        <taxon>Glomeromycotina</taxon>
        <taxon>Glomeromycetes</taxon>
        <taxon>Diversisporales</taxon>
        <taxon>Gigasporaceae</taxon>
        <taxon>Gigaspora</taxon>
    </lineage>
</organism>
<dbReference type="PANTHER" id="PTHR22914:SF9">
    <property type="entry name" value="CHITIN SYNTHASE 1"/>
    <property type="match status" value="1"/>
</dbReference>
<keyword evidence="11" id="KW-1185">Reference proteome</keyword>
<evidence type="ECO:0000256" key="8">
    <source>
        <dbReference type="ARBA" id="ARBA00023316"/>
    </source>
</evidence>
<accession>A0ABN7VQV7</accession>
<dbReference type="PANTHER" id="PTHR22914">
    <property type="entry name" value="CHITIN SYNTHASE"/>
    <property type="match status" value="1"/>
</dbReference>
<keyword evidence="8 9" id="KW-0961">Cell wall biogenesis/degradation</keyword>
<comment type="similarity">
    <text evidence="9">Belongs to the chitin synthase family.</text>
</comment>
<comment type="subcellular location">
    <subcellularLocation>
        <location evidence="1 9">Cell membrane</location>
        <topology evidence="1 9">Multi-pass membrane protein</topology>
    </subcellularLocation>
</comment>
<keyword evidence="3 9" id="KW-1003">Cell membrane</keyword>
<evidence type="ECO:0000256" key="7">
    <source>
        <dbReference type="ARBA" id="ARBA00023136"/>
    </source>
</evidence>